<evidence type="ECO:0000259" key="7">
    <source>
        <dbReference type="Pfam" id="PF04542"/>
    </source>
</evidence>
<dbReference type="Pfam" id="PF04545">
    <property type="entry name" value="Sigma70_r4"/>
    <property type="match status" value="1"/>
</dbReference>
<dbReference type="Gene3D" id="1.10.10.10">
    <property type="entry name" value="Winged helix-like DNA-binding domain superfamily/Winged helix DNA-binding domain"/>
    <property type="match status" value="1"/>
</dbReference>
<organism evidence="9 10">
    <name type="scientific">Planctopirus hydrillae</name>
    <dbReference type="NCBI Taxonomy" id="1841610"/>
    <lineage>
        <taxon>Bacteria</taxon>
        <taxon>Pseudomonadati</taxon>
        <taxon>Planctomycetota</taxon>
        <taxon>Planctomycetia</taxon>
        <taxon>Planctomycetales</taxon>
        <taxon>Planctomycetaceae</taxon>
        <taxon>Planctopirus</taxon>
    </lineage>
</organism>
<dbReference type="SUPFAM" id="SSF88946">
    <property type="entry name" value="Sigma2 domain of RNA polymerase sigma factors"/>
    <property type="match status" value="1"/>
</dbReference>
<dbReference type="InterPro" id="IPR007630">
    <property type="entry name" value="RNA_pol_sigma70_r4"/>
</dbReference>
<feature type="domain" description="RNA polymerase sigma-70 region 2" evidence="7">
    <location>
        <begin position="27"/>
        <end position="93"/>
    </location>
</feature>
<dbReference type="GO" id="GO:0016987">
    <property type="term" value="F:sigma factor activity"/>
    <property type="evidence" value="ECO:0007669"/>
    <property type="project" value="UniProtKB-KW"/>
</dbReference>
<evidence type="ECO:0000259" key="8">
    <source>
        <dbReference type="Pfam" id="PF04545"/>
    </source>
</evidence>
<gene>
    <name evidence="9" type="ORF">A6X21_18860</name>
</gene>
<dbReference type="InterPro" id="IPR013324">
    <property type="entry name" value="RNA_pol_sigma_r3/r4-like"/>
</dbReference>
<evidence type="ECO:0000256" key="5">
    <source>
        <dbReference type="ARBA" id="ARBA00023163"/>
    </source>
</evidence>
<evidence type="ECO:0000256" key="2">
    <source>
        <dbReference type="ARBA" id="ARBA00023015"/>
    </source>
</evidence>
<dbReference type="NCBIfam" id="TIGR02937">
    <property type="entry name" value="sigma70-ECF"/>
    <property type="match status" value="1"/>
</dbReference>
<keyword evidence="2 6" id="KW-0805">Transcription regulation</keyword>
<sequence>MEVHGTFSESELIRRIQAGESGHFQELARRHSESLLRCAFTLCRDQQSAEDLAQETLLEGWRYIGRFDGRCRFSTWLYGILRHRFLKSLRQKSLQEPHAWLLDTAPLMTAETIDPVHQLQLNEDASQLRQAVALLPDEHRLVIELRFFAEASLEDIAAALGIPLGTVKSRLHHGLEKLRQQKITVNLFSNTRESGVKS</sequence>
<accession>A0A1C3EJE5</accession>
<keyword evidence="10" id="KW-1185">Reference proteome</keyword>
<evidence type="ECO:0000256" key="1">
    <source>
        <dbReference type="ARBA" id="ARBA00010641"/>
    </source>
</evidence>
<comment type="caution">
    <text evidence="9">The sequence shown here is derived from an EMBL/GenBank/DDBJ whole genome shotgun (WGS) entry which is preliminary data.</text>
</comment>
<dbReference type="AlphaFoldDB" id="A0A1C3EJE5"/>
<comment type="similarity">
    <text evidence="1 6">Belongs to the sigma-70 factor family. ECF subfamily.</text>
</comment>
<keyword evidence="4 6" id="KW-0238">DNA-binding</keyword>
<dbReference type="InterPro" id="IPR039425">
    <property type="entry name" value="RNA_pol_sigma-70-like"/>
</dbReference>
<dbReference type="InterPro" id="IPR007627">
    <property type="entry name" value="RNA_pol_sigma70_r2"/>
</dbReference>
<dbReference type="Proteomes" id="UP000094828">
    <property type="component" value="Unassembled WGS sequence"/>
</dbReference>
<dbReference type="Gene3D" id="1.10.1740.10">
    <property type="match status" value="1"/>
</dbReference>
<dbReference type="InterPro" id="IPR014284">
    <property type="entry name" value="RNA_pol_sigma-70_dom"/>
</dbReference>
<evidence type="ECO:0000256" key="6">
    <source>
        <dbReference type="RuleBase" id="RU000716"/>
    </source>
</evidence>
<name>A0A1C3EJE5_9PLAN</name>
<dbReference type="SUPFAM" id="SSF88659">
    <property type="entry name" value="Sigma3 and sigma4 domains of RNA polymerase sigma factors"/>
    <property type="match status" value="1"/>
</dbReference>
<dbReference type="RefSeq" id="WP_068846912.1">
    <property type="nucleotide sequence ID" value="NZ_LYDR01000055.1"/>
</dbReference>
<dbReference type="STRING" id="1841610.A6X21_18860"/>
<dbReference type="Pfam" id="PF04542">
    <property type="entry name" value="Sigma70_r2"/>
    <property type="match status" value="1"/>
</dbReference>
<keyword evidence="3 6" id="KW-0731">Sigma factor</keyword>
<dbReference type="PANTHER" id="PTHR43133:SF8">
    <property type="entry name" value="RNA POLYMERASE SIGMA FACTOR HI_1459-RELATED"/>
    <property type="match status" value="1"/>
</dbReference>
<evidence type="ECO:0000256" key="4">
    <source>
        <dbReference type="ARBA" id="ARBA00023125"/>
    </source>
</evidence>
<dbReference type="OrthoDB" id="273082at2"/>
<evidence type="ECO:0000313" key="10">
    <source>
        <dbReference type="Proteomes" id="UP000094828"/>
    </source>
</evidence>
<dbReference type="InterPro" id="IPR013325">
    <property type="entry name" value="RNA_pol_sigma_r2"/>
</dbReference>
<dbReference type="CDD" id="cd06171">
    <property type="entry name" value="Sigma70_r4"/>
    <property type="match status" value="1"/>
</dbReference>
<evidence type="ECO:0000256" key="3">
    <source>
        <dbReference type="ARBA" id="ARBA00023082"/>
    </source>
</evidence>
<dbReference type="EMBL" id="LYDR01000055">
    <property type="protein sequence ID" value="ODA33356.1"/>
    <property type="molecule type" value="Genomic_DNA"/>
</dbReference>
<dbReference type="InterPro" id="IPR036388">
    <property type="entry name" value="WH-like_DNA-bd_sf"/>
</dbReference>
<keyword evidence="5 6" id="KW-0804">Transcription</keyword>
<feature type="domain" description="RNA polymerase sigma-70 region 4" evidence="8">
    <location>
        <begin position="133"/>
        <end position="180"/>
    </location>
</feature>
<proteinExistence type="inferred from homology"/>
<evidence type="ECO:0000313" key="9">
    <source>
        <dbReference type="EMBL" id="ODA33356.1"/>
    </source>
</evidence>
<protein>
    <recommendedName>
        <fullName evidence="6">RNA polymerase sigma factor</fullName>
    </recommendedName>
</protein>
<dbReference type="PROSITE" id="PS01063">
    <property type="entry name" value="SIGMA70_ECF"/>
    <property type="match status" value="1"/>
</dbReference>
<dbReference type="InterPro" id="IPR000838">
    <property type="entry name" value="RNA_pol_sigma70_ECF_CS"/>
</dbReference>
<dbReference type="GO" id="GO:0006352">
    <property type="term" value="P:DNA-templated transcription initiation"/>
    <property type="evidence" value="ECO:0007669"/>
    <property type="project" value="InterPro"/>
</dbReference>
<reference evidence="9 10" key="1">
    <citation type="submission" date="2016-05" db="EMBL/GenBank/DDBJ databases">
        <title>Genomic and physiological characterization of Planctopirus sp. isolated from fresh water lake.</title>
        <authorList>
            <person name="Subhash Y."/>
            <person name="Ramana C."/>
        </authorList>
    </citation>
    <scope>NUCLEOTIDE SEQUENCE [LARGE SCALE GENOMIC DNA]</scope>
    <source>
        <strain evidence="9 10">JC280</strain>
    </source>
</reference>
<dbReference type="GO" id="GO:0003677">
    <property type="term" value="F:DNA binding"/>
    <property type="evidence" value="ECO:0007669"/>
    <property type="project" value="UniProtKB-KW"/>
</dbReference>
<dbReference type="PANTHER" id="PTHR43133">
    <property type="entry name" value="RNA POLYMERASE ECF-TYPE SIGMA FACTO"/>
    <property type="match status" value="1"/>
</dbReference>